<dbReference type="InterPro" id="IPR003661">
    <property type="entry name" value="HisK_dim/P_dom"/>
</dbReference>
<keyword evidence="4" id="KW-0597">Phosphoprotein</keyword>
<dbReference type="InterPro" id="IPR003594">
    <property type="entry name" value="HATPase_dom"/>
</dbReference>
<dbReference type="InterPro" id="IPR036890">
    <property type="entry name" value="HATPase_C_sf"/>
</dbReference>
<dbReference type="EMBL" id="JABDJR010000623">
    <property type="protein sequence ID" value="NNF08159.1"/>
    <property type="molecule type" value="Genomic_DNA"/>
</dbReference>
<dbReference type="InterPro" id="IPR005467">
    <property type="entry name" value="His_kinase_dom"/>
</dbReference>
<accession>A0A7Y2EAB7</accession>
<dbReference type="PANTHER" id="PTHR45436">
    <property type="entry name" value="SENSOR HISTIDINE KINASE YKOH"/>
    <property type="match status" value="1"/>
</dbReference>
<organism evidence="14 15">
    <name type="scientific">Eiseniibacteriota bacterium</name>
    <dbReference type="NCBI Taxonomy" id="2212470"/>
    <lineage>
        <taxon>Bacteria</taxon>
        <taxon>Candidatus Eiseniibacteriota</taxon>
    </lineage>
</organism>
<dbReference type="Gene3D" id="6.10.340.10">
    <property type="match status" value="1"/>
</dbReference>
<evidence type="ECO:0000256" key="7">
    <source>
        <dbReference type="ARBA" id="ARBA00022777"/>
    </source>
</evidence>
<evidence type="ECO:0000256" key="11">
    <source>
        <dbReference type="SAM" id="Phobius"/>
    </source>
</evidence>
<dbReference type="GO" id="GO:0005886">
    <property type="term" value="C:plasma membrane"/>
    <property type="evidence" value="ECO:0007669"/>
    <property type="project" value="TreeGrafter"/>
</dbReference>
<dbReference type="InterPro" id="IPR003660">
    <property type="entry name" value="HAMP_dom"/>
</dbReference>
<dbReference type="Gene3D" id="3.30.565.10">
    <property type="entry name" value="Histidine kinase-like ATPase, C-terminal domain"/>
    <property type="match status" value="1"/>
</dbReference>
<evidence type="ECO:0000256" key="2">
    <source>
        <dbReference type="ARBA" id="ARBA00004370"/>
    </source>
</evidence>
<dbReference type="SUPFAM" id="SSF55874">
    <property type="entry name" value="ATPase domain of HSP90 chaperone/DNA topoisomerase II/histidine kinase"/>
    <property type="match status" value="1"/>
</dbReference>
<evidence type="ECO:0000256" key="1">
    <source>
        <dbReference type="ARBA" id="ARBA00000085"/>
    </source>
</evidence>
<name>A0A7Y2EAB7_UNCEI</name>
<keyword evidence="9" id="KW-0902">Two-component regulatory system</keyword>
<evidence type="ECO:0000256" key="4">
    <source>
        <dbReference type="ARBA" id="ARBA00022553"/>
    </source>
</evidence>
<dbReference type="AlphaFoldDB" id="A0A7Y2EAB7"/>
<comment type="caution">
    <text evidence="14">The sequence shown here is derived from an EMBL/GenBank/DDBJ whole genome shotgun (WGS) entry which is preliminary data.</text>
</comment>
<dbReference type="EC" id="2.7.13.3" evidence="3"/>
<feature type="transmembrane region" description="Helical" evidence="11">
    <location>
        <begin position="12"/>
        <end position="32"/>
    </location>
</feature>
<feature type="domain" description="HAMP" evidence="13">
    <location>
        <begin position="229"/>
        <end position="281"/>
    </location>
</feature>
<proteinExistence type="predicted"/>
<dbReference type="SMART" id="SM00387">
    <property type="entry name" value="HATPase_c"/>
    <property type="match status" value="1"/>
</dbReference>
<evidence type="ECO:0000256" key="9">
    <source>
        <dbReference type="ARBA" id="ARBA00023012"/>
    </source>
</evidence>
<dbReference type="CDD" id="cd00082">
    <property type="entry name" value="HisKA"/>
    <property type="match status" value="1"/>
</dbReference>
<evidence type="ECO:0000259" key="12">
    <source>
        <dbReference type="PROSITE" id="PS50109"/>
    </source>
</evidence>
<dbReference type="PANTHER" id="PTHR45436:SF8">
    <property type="entry name" value="HISTIDINE KINASE"/>
    <property type="match status" value="1"/>
</dbReference>
<evidence type="ECO:0000256" key="10">
    <source>
        <dbReference type="ARBA" id="ARBA00023136"/>
    </source>
</evidence>
<evidence type="ECO:0000256" key="3">
    <source>
        <dbReference type="ARBA" id="ARBA00012438"/>
    </source>
</evidence>
<reference evidence="14 15" key="1">
    <citation type="submission" date="2020-03" db="EMBL/GenBank/DDBJ databases">
        <title>Metabolic flexibility allows generalist bacteria to become dominant in a frequently disturbed ecosystem.</title>
        <authorList>
            <person name="Chen Y.-J."/>
            <person name="Leung P.M."/>
            <person name="Bay S.K."/>
            <person name="Hugenholtz P."/>
            <person name="Kessler A.J."/>
            <person name="Shelley G."/>
            <person name="Waite D.W."/>
            <person name="Cook P.L."/>
            <person name="Greening C."/>
        </authorList>
    </citation>
    <scope>NUCLEOTIDE SEQUENCE [LARGE SCALE GENOMIC DNA]</scope>
    <source>
        <strain evidence="14">SS_bin_28</strain>
    </source>
</reference>
<dbReference type="PROSITE" id="PS50109">
    <property type="entry name" value="HIS_KIN"/>
    <property type="match status" value="1"/>
</dbReference>
<dbReference type="CDD" id="cd06225">
    <property type="entry name" value="HAMP"/>
    <property type="match status" value="1"/>
</dbReference>
<dbReference type="PRINTS" id="PR00344">
    <property type="entry name" value="BCTRLSENSOR"/>
</dbReference>
<dbReference type="GO" id="GO:0000155">
    <property type="term" value="F:phosphorelay sensor kinase activity"/>
    <property type="evidence" value="ECO:0007669"/>
    <property type="project" value="InterPro"/>
</dbReference>
<evidence type="ECO:0000259" key="13">
    <source>
        <dbReference type="PROSITE" id="PS50885"/>
    </source>
</evidence>
<keyword evidence="8 11" id="KW-1133">Transmembrane helix</keyword>
<sequence>MRFPPRTLRGQLTLLFLILTIVPAVTLALLLTPRWLDALSSWQQPGVQEALDGSAKVAQDMIHRAENDMRQRGQILAQEPGIFELPEVGAIRERLATSYNLDFLQIYDASGNLTFEASRDPLVTPPGKLPDVPNALSSTQPFVRVKETGVLAFLEPLGQPGAEDRILVVGNFMGRDFYPDLDNLFQGVSYYKQLPYLIRVNQRAVVLSAILVLLVLILISMLVARRLASRVSQPVEALGLGMHALSRGEEGVRVQPRGGEEMEQLIATFNSMSSELGESRELLARAERLSAWRDVARRVAHEMRNALTPIAFSLHRAQRKTQDLDEAVREQIREPMDNVLEEVEGLKRLAASFGELARLPVPELKITDLVPLLHSCVGAIDEDRLTVHWEPSVKVAEIWGDKSLLRQALTNLIRNATEATEAKGELWVNLERNDEETHVVVEDNGPGWPEGVEGLLEPYVTTKDQGTGLGLSIVQRTAFQHGGRIELEDRPGGGARVRLILPNRLPVELGELDDEE</sequence>
<dbReference type="Proteomes" id="UP000547674">
    <property type="component" value="Unassembled WGS sequence"/>
</dbReference>
<dbReference type="InterPro" id="IPR004358">
    <property type="entry name" value="Sig_transdc_His_kin-like_C"/>
</dbReference>
<evidence type="ECO:0000256" key="6">
    <source>
        <dbReference type="ARBA" id="ARBA00022692"/>
    </source>
</evidence>
<dbReference type="SMART" id="SM00304">
    <property type="entry name" value="HAMP"/>
    <property type="match status" value="1"/>
</dbReference>
<feature type="domain" description="Histidine kinase" evidence="12">
    <location>
        <begin position="298"/>
        <end position="505"/>
    </location>
</feature>
<dbReference type="Pfam" id="PF02518">
    <property type="entry name" value="HATPase_c"/>
    <property type="match status" value="1"/>
</dbReference>
<keyword evidence="6 11" id="KW-0812">Transmembrane</keyword>
<feature type="transmembrane region" description="Helical" evidence="11">
    <location>
        <begin position="204"/>
        <end position="224"/>
    </location>
</feature>
<comment type="catalytic activity">
    <reaction evidence="1">
        <text>ATP + protein L-histidine = ADP + protein N-phospho-L-histidine.</text>
        <dbReference type="EC" id="2.7.13.3"/>
    </reaction>
</comment>
<evidence type="ECO:0000313" key="15">
    <source>
        <dbReference type="Proteomes" id="UP000547674"/>
    </source>
</evidence>
<evidence type="ECO:0000313" key="14">
    <source>
        <dbReference type="EMBL" id="NNF08159.1"/>
    </source>
</evidence>
<comment type="subcellular location">
    <subcellularLocation>
        <location evidence="2">Membrane</location>
    </subcellularLocation>
</comment>
<dbReference type="InterPro" id="IPR036097">
    <property type="entry name" value="HisK_dim/P_sf"/>
</dbReference>
<dbReference type="SUPFAM" id="SSF47384">
    <property type="entry name" value="Homodimeric domain of signal transducing histidine kinase"/>
    <property type="match status" value="1"/>
</dbReference>
<gene>
    <name evidence="14" type="ORF">HKN21_15450</name>
</gene>
<keyword evidence="7" id="KW-0418">Kinase</keyword>
<keyword evidence="10 11" id="KW-0472">Membrane</keyword>
<dbReference type="Gene3D" id="1.10.287.130">
    <property type="match status" value="1"/>
</dbReference>
<dbReference type="Pfam" id="PF00672">
    <property type="entry name" value="HAMP"/>
    <property type="match status" value="1"/>
</dbReference>
<protein>
    <recommendedName>
        <fullName evidence="3">histidine kinase</fullName>
        <ecNumber evidence="3">2.7.13.3</ecNumber>
    </recommendedName>
</protein>
<dbReference type="InterPro" id="IPR050428">
    <property type="entry name" value="TCS_sensor_his_kinase"/>
</dbReference>
<evidence type="ECO:0000256" key="8">
    <source>
        <dbReference type="ARBA" id="ARBA00022989"/>
    </source>
</evidence>
<keyword evidence="5" id="KW-0808">Transferase</keyword>
<evidence type="ECO:0000256" key="5">
    <source>
        <dbReference type="ARBA" id="ARBA00022679"/>
    </source>
</evidence>
<dbReference type="PROSITE" id="PS50885">
    <property type="entry name" value="HAMP"/>
    <property type="match status" value="1"/>
</dbReference>